<accession>A0A6G1K8T9</accession>
<dbReference type="Proteomes" id="UP000799428">
    <property type="component" value="Unassembled WGS sequence"/>
</dbReference>
<reference evidence="1" key="1">
    <citation type="journal article" date="2020" name="Stud. Mycol.">
        <title>101 Dothideomycetes genomes: a test case for predicting lifestyles and emergence of pathogens.</title>
        <authorList>
            <person name="Haridas S."/>
            <person name="Albert R."/>
            <person name="Binder M."/>
            <person name="Bloem J."/>
            <person name="Labutti K."/>
            <person name="Salamov A."/>
            <person name="Andreopoulos B."/>
            <person name="Baker S."/>
            <person name="Barry K."/>
            <person name="Bills G."/>
            <person name="Bluhm B."/>
            <person name="Cannon C."/>
            <person name="Castanera R."/>
            <person name="Culley D."/>
            <person name="Daum C."/>
            <person name="Ezra D."/>
            <person name="Gonzalez J."/>
            <person name="Henrissat B."/>
            <person name="Kuo A."/>
            <person name="Liang C."/>
            <person name="Lipzen A."/>
            <person name="Lutzoni F."/>
            <person name="Magnuson J."/>
            <person name="Mondo S."/>
            <person name="Nolan M."/>
            <person name="Ohm R."/>
            <person name="Pangilinan J."/>
            <person name="Park H.-J."/>
            <person name="Ramirez L."/>
            <person name="Alfaro M."/>
            <person name="Sun H."/>
            <person name="Tritt A."/>
            <person name="Yoshinaga Y."/>
            <person name="Zwiers L.-H."/>
            <person name="Turgeon B."/>
            <person name="Goodwin S."/>
            <person name="Spatafora J."/>
            <person name="Crous P."/>
            <person name="Grigoriev I."/>
        </authorList>
    </citation>
    <scope>NUCLEOTIDE SEQUENCE</scope>
    <source>
        <strain evidence="1">CBS 279.74</strain>
    </source>
</reference>
<dbReference type="EMBL" id="MU005770">
    <property type="protein sequence ID" value="KAF2709190.1"/>
    <property type="molecule type" value="Genomic_DNA"/>
</dbReference>
<evidence type="ECO:0000313" key="2">
    <source>
        <dbReference type="Proteomes" id="UP000799428"/>
    </source>
</evidence>
<protein>
    <submittedName>
        <fullName evidence="1">Uncharacterized protein</fullName>
    </submittedName>
</protein>
<name>A0A6G1K8T9_9PLEO</name>
<gene>
    <name evidence="1" type="ORF">K504DRAFT_268756</name>
</gene>
<dbReference type="AlphaFoldDB" id="A0A6G1K8T9"/>
<organism evidence="1 2">
    <name type="scientific">Pleomassaria siparia CBS 279.74</name>
    <dbReference type="NCBI Taxonomy" id="1314801"/>
    <lineage>
        <taxon>Eukaryota</taxon>
        <taxon>Fungi</taxon>
        <taxon>Dikarya</taxon>
        <taxon>Ascomycota</taxon>
        <taxon>Pezizomycotina</taxon>
        <taxon>Dothideomycetes</taxon>
        <taxon>Pleosporomycetidae</taxon>
        <taxon>Pleosporales</taxon>
        <taxon>Pleomassariaceae</taxon>
        <taxon>Pleomassaria</taxon>
    </lineage>
</organism>
<evidence type="ECO:0000313" key="1">
    <source>
        <dbReference type="EMBL" id="KAF2709190.1"/>
    </source>
</evidence>
<proteinExistence type="predicted"/>
<sequence>MAADEPLDLVLYRVREGVVWRGEGRGVVQCGSMWFLCGSVLVCGGEYRRAKTGCDSLVICTATSRICAATHGPFRETSVSGKGKKGHGAPSWQRLFFSTHRTQTRPRWQRKRLRTAQCGVRHTLMIIHSSLESVIGPARSLGGRGKAFRWLGVALAGLPLVATTTWCSHGIGQTFVICPCWRSPAVLRWCCGAGRPGGRVVEWQGDRVTG</sequence>
<keyword evidence="2" id="KW-1185">Reference proteome</keyword>